<dbReference type="PANTHER" id="PTHR45947">
    <property type="entry name" value="SULFOQUINOVOSYL TRANSFERASE SQD2"/>
    <property type="match status" value="1"/>
</dbReference>
<dbReference type="SMART" id="SM00028">
    <property type="entry name" value="TPR"/>
    <property type="match status" value="2"/>
</dbReference>
<proteinExistence type="predicted"/>
<name>A0A6I6XWW5_PSEPU</name>
<evidence type="ECO:0000313" key="4">
    <source>
        <dbReference type="Proteomes" id="UP000464480"/>
    </source>
</evidence>
<feature type="domain" description="Glycosyl transferase family 1" evidence="1">
    <location>
        <begin position="963"/>
        <end position="1092"/>
    </location>
</feature>
<dbReference type="InterPro" id="IPR001296">
    <property type="entry name" value="Glyco_trans_1"/>
</dbReference>
<dbReference type="SUPFAM" id="SSF53756">
    <property type="entry name" value="UDP-Glycosyltransferase/glycogen phosphorylase"/>
    <property type="match status" value="2"/>
</dbReference>
<evidence type="ECO:0000259" key="2">
    <source>
        <dbReference type="Pfam" id="PF13579"/>
    </source>
</evidence>
<dbReference type="InterPro" id="IPR050194">
    <property type="entry name" value="Glycosyltransferase_grp1"/>
</dbReference>
<gene>
    <name evidence="3" type="ORF">C2H86_05120</name>
</gene>
<dbReference type="Pfam" id="PF13692">
    <property type="entry name" value="Glyco_trans_1_4"/>
    <property type="match status" value="1"/>
</dbReference>
<dbReference type="InterPro" id="IPR019734">
    <property type="entry name" value="TPR_rpt"/>
</dbReference>
<sequence length="1139" mass="127503">MSVREKDQSFEGQTGIEAAPGAIAIQQKAGSYRIALDAAYYRLSYADLAELSDEDLIRHWHAFGYREGRYASASHAAGDAELASEKSVVETAAGSRPRPLQNQKVELDFYLALYPDLKANGITTQSQAELHYQRFGKSEGRTPSIAKWAAKNNLPERLIPTGFNISAVLERSARDGFEVSPQRVFDTLLGNNVIPLPLEDTPHKTQIVLLGLGSYYLESQKKQQGRNLLQAALGIAPSAEALNKLGSSYLDEGHVSIALQYFQAASVIPGASIWTEFNCALCLKRLHRPDEAIEIISQGILRNPNHRALYDELDRLVEEKWQEQHASMLVRVDMQDRGLLIQEACEVVNFIYRAYLTASGVDASNSESSIPKLGALGDINTDRILIVGDFHVPQCVRYRIDQKLEQLQLQGKTATAINWNELQFKQNELALHDVVIFYRVPAVVQVIKAIAQVNATGKLSLYEIDDLLFVPEYPPALESYGGYVSNETYRELTRGMALFNAAARLCRHGIASTEPLRRELQSLVQEQRCWLHRNGLDSLNKIRTFDKTAKKHIDIFYGSGTQAHNTDFIEQALPAIERIFNDFANVRLIVVGYLRLPKAFQQAYEGRYVHLPAIDSVQGYWSLLEQADINIAVLHDDRINSCKSELKWFEAACYGIPSVLSTTENYRDVVKDGEDGYLASSESEWYSALKQLVGDSDLRRAVGDAAQRRATSDYGLEALGKSLNKNLGSYAVSKAAVKKKVALVNVFFPPQSIGGATRVVADNFSTLVKDYADQFDLCVFTADVECREPHKLAVYNHEGCRVYRATTLWREHMDWHPKDPEMYRLFSEFLDSEKPDLIHFHCVQRLTASIVAAAKDRGVPYVVTAHDAWWISDFQFLVDHNSKVYPQGHPDLYEKIELPTNIKLADSIERRRDLKELLLGATEVLTVSNAFAEIYRANGIAEVTVIPNGISDDVRWQSKDTAYSSKVVCGHIGGMSEHKGYYLLKEAVLASQPKNIEFLVVDHSKEEGYEHYSHWGDVPVKFIGRVRQEDVVDLYRKIDVLFAPSTWPESFGLVTREAVACGCWVVASNLGGIGEDIVPGVSGYVIEPSESDIANVLVRVDSAVIEHKQLSREVIRKTAADQVASLVSVYERAAEEKDR</sequence>
<dbReference type="InterPro" id="IPR011990">
    <property type="entry name" value="TPR-like_helical_dom_sf"/>
</dbReference>
<dbReference type="RefSeq" id="WP_159409312.1">
    <property type="nucleotide sequence ID" value="NZ_CP026115.2"/>
</dbReference>
<dbReference type="AlphaFoldDB" id="A0A6I6XWW5"/>
<evidence type="ECO:0000259" key="1">
    <source>
        <dbReference type="Pfam" id="PF00534"/>
    </source>
</evidence>
<dbReference type="InterPro" id="IPR028098">
    <property type="entry name" value="Glyco_trans_4-like_N"/>
</dbReference>
<dbReference type="Proteomes" id="UP000464480">
    <property type="component" value="Chromosome"/>
</dbReference>
<dbReference type="Gene3D" id="1.25.40.10">
    <property type="entry name" value="Tetratricopeptide repeat domain"/>
    <property type="match status" value="1"/>
</dbReference>
<dbReference type="EMBL" id="CP026115">
    <property type="protein sequence ID" value="QHG63839.1"/>
    <property type="molecule type" value="Genomic_DNA"/>
</dbReference>
<evidence type="ECO:0000313" key="3">
    <source>
        <dbReference type="EMBL" id="QHG63839.1"/>
    </source>
</evidence>
<dbReference type="GO" id="GO:0016757">
    <property type="term" value="F:glycosyltransferase activity"/>
    <property type="evidence" value="ECO:0007669"/>
    <property type="project" value="InterPro"/>
</dbReference>
<organism evidence="3 4">
    <name type="scientific">Pseudomonas putida</name>
    <name type="common">Arthrobacter siderocapsulatus</name>
    <dbReference type="NCBI Taxonomy" id="303"/>
    <lineage>
        <taxon>Bacteria</taxon>
        <taxon>Pseudomonadati</taxon>
        <taxon>Pseudomonadota</taxon>
        <taxon>Gammaproteobacteria</taxon>
        <taxon>Pseudomonadales</taxon>
        <taxon>Pseudomonadaceae</taxon>
        <taxon>Pseudomonas</taxon>
    </lineage>
</organism>
<dbReference type="Pfam" id="PF13579">
    <property type="entry name" value="Glyco_trans_4_4"/>
    <property type="match status" value="1"/>
</dbReference>
<dbReference type="Gene3D" id="3.40.50.2000">
    <property type="entry name" value="Glycogen Phosphorylase B"/>
    <property type="match status" value="3"/>
</dbReference>
<dbReference type="PANTHER" id="PTHR45947:SF13">
    <property type="entry name" value="TRANSFERASE"/>
    <property type="match status" value="1"/>
</dbReference>
<dbReference type="SUPFAM" id="SSF48452">
    <property type="entry name" value="TPR-like"/>
    <property type="match status" value="1"/>
</dbReference>
<keyword evidence="3" id="KW-0808">Transferase</keyword>
<reference evidence="3 4" key="1">
    <citation type="submission" date="2020-02" db="EMBL/GenBank/DDBJ databases">
        <title>Pseudomonas Putida W5 Complete Genome Assembly.</title>
        <authorList>
            <person name="Yuan Z.-C."/>
            <person name="Shaw G.A."/>
            <person name="Cusano A.D."/>
            <person name="Caddey B.J."/>
            <person name="Weselowski B.J."/>
        </authorList>
    </citation>
    <scope>NUCLEOTIDE SEQUENCE [LARGE SCALE GENOMIC DNA]</scope>
    <source>
        <strain evidence="3 4">W5</strain>
    </source>
</reference>
<protein>
    <submittedName>
        <fullName evidence="3">Glycosyltransferase</fullName>
    </submittedName>
</protein>
<dbReference type="Pfam" id="PF00534">
    <property type="entry name" value="Glycos_transf_1"/>
    <property type="match status" value="1"/>
</dbReference>
<accession>A0A6I6XWW5</accession>
<dbReference type="CDD" id="cd03823">
    <property type="entry name" value="GT4_ExpE7-like"/>
    <property type="match status" value="1"/>
</dbReference>
<feature type="domain" description="Glycosyltransferase subfamily 4-like N-terminal" evidence="2">
    <location>
        <begin position="755"/>
        <end position="949"/>
    </location>
</feature>